<dbReference type="EMBL" id="AP024446">
    <property type="protein sequence ID" value="BCS24039.1"/>
    <property type="molecule type" value="Genomic_DNA"/>
</dbReference>
<dbReference type="AlphaFoldDB" id="A0A7R8ALK0"/>
<reference evidence="3" key="2">
    <citation type="submission" date="2021-02" db="EMBL/GenBank/DDBJ databases">
        <title>Aspergillus puulaauensis MK2 genome sequence.</title>
        <authorList>
            <person name="Futagami T."/>
            <person name="Mori K."/>
            <person name="Kadooka C."/>
            <person name="Tanaka T."/>
        </authorList>
    </citation>
    <scope>NUCLEOTIDE SEQUENCE</scope>
    <source>
        <strain evidence="3">MK2</strain>
    </source>
</reference>
<keyword evidence="2" id="KW-0812">Transmembrane</keyword>
<dbReference type="PANTHER" id="PTHR35895">
    <property type="entry name" value="CHROMOSOME 16, WHOLE GENOME SHOTGUN SEQUENCE"/>
    <property type="match status" value="1"/>
</dbReference>
<dbReference type="Pfam" id="PF12505">
    <property type="entry name" value="DUF3712"/>
    <property type="match status" value="1"/>
</dbReference>
<keyword evidence="2" id="KW-0472">Membrane</keyword>
<dbReference type="InterPro" id="IPR022185">
    <property type="entry name" value="DUF3712"/>
</dbReference>
<dbReference type="Proteomes" id="UP000654913">
    <property type="component" value="Chromosome 4"/>
</dbReference>
<feature type="transmembrane region" description="Helical" evidence="2">
    <location>
        <begin position="61"/>
        <end position="88"/>
    </location>
</feature>
<dbReference type="PANTHER" id="PTHR35895:SF2">
    <property type="match status" value="1"/>
</dbReference>
<dbReference type="GeneID" id="64974044"/>
<organism evidence="3 4">
    <name type="scientific">Aspergillus puulaauensis</name>
    <dbReference type="NCBI Taxonomy" id="1220207"/>
    <lineage>
        <taxon>Eukaryota</taxon>
        <taxon>Fungi</taxon>
        <taxon>Dikarya</taxon>
        <taxon>Ascomycota</taxon>
        <taxon>Pezizomycotina</taxon>
        <taxon>Eurotiomycetes</taxon>
        <taxon>Eurotiomycetidae</taxon>
        <taxon>Eurotiales</taxon>
        <taxon>Aspergillaceae</taxon>
        <taxon>Aspergillus</taxon>
    </lineage>
</organism>
<protein>
    <submittedName>
        <fullName evidence="3">Uncharacterized protein</fullName>
    </submittedName>
</protein>
<evidence type="ECO:0000256" key="2">
    <source>
        <dbReference type="SAM" id="Phobius"/>
    </source>
</evidence>
<evidence type="ECO:0000313" key="4">
    <source>
        <dbReference type="Proteomes" id="UP000654913"/>
    </source>
</evidence>
<reference evidence="3" key="1">
    <citation type="submission" date="2021-01" db="EMBL/GenBank/DDBJ databases">
        <authorList>
            <consortium name="Aspergillus puulaauensis MK2 genome sequencing consortium"/>
            <person name="Kazuki M."/>
            <person name="Futagami T."/>
        </authorList>
    </citation>
    <scope>NUCLEOTIDE SEQUENCE</scope>
    <source>
        <strain evidence="3">MK2</strain>
    </source>
</reference>
<feature type="region of interest" description="Disordered" evidence="1">
    <location>
        <begin position="394"/>
        <end position="414"/>
    </location>
</feature>
<dbReference type="KEGG" id="apuu:APUU_40483A"/>
<keyword evidence="2" id="KW-1133">Transmembrane helix</keyword>
<evidence type="ECO:0000313" key="3">
    <source>
        <dbReference type="EMBL" id="BCS24039.1"/>
    </source>
</evidence>
<name>A0A7R8ALK0_9EURO</name>
<proteinExistence type="predicted"/>
<dbReference type="RefSeq" id="XP_041556233.1">
    <property type="nucleotide sequence ID" value="XM_041703559.1"/>
</dbReference>
<dbReference type="GO" id="GO:0000329">
    <property type="term" value="C:fungal-type vacuole membrane"/>
    <property type="evidence" value="ECO:0007669"/>
    <property type="project" value="InterPro"/>
</dbReference>
<evidence type="ECO:0000256" key="1">
    <source>
        <dbReference type="SAM" id="MobiDB-lite"/>
    </source>
</evidence>
<dbReference type="InterPro" id="IPR046368">
    <property type="entry name" value="Tag1"/>
</dbReference>
<feature type="compositionally biased region" description="Basic and acidic residues" evidence="1">
    <location>
        <begin position="394"/>
        <end position="404"/>
    </location>
</feature>
<dbReference type="OrthoDB" id="10039566at2759"/>
<accession>A0A7R8ALK0</accession>
<sequence>MSSNGSLVEKKGDAKAGSKNALGAFRGPVAGGDVDVERIEDVSLVEPPVKQKKSRQLRRHFARFWCCYLFWNIIFLAIFLPIFFLIVIPAVAQLVVDKSDLVLVNAQLVDPRPDSMMLTLEAALDLGVIFPVRIEPLTLSIYNPEATGNDTIFKSTIGASRIDGNTTLGVKDVRTPLHVSEWTDYVHRVVFNKNEPLPVKGSTITYIGILKAHVHVDKFIHQNTLNSFEGFSIDEPQLIKKEEDGTNLVANATLPNPSVMTLQIGTTVLDLKAGNYTLGNATIDNLILYPGNHSASVRGILDLEYLVHNLGGILKTQGDALNRGALSLTAVGRSVTHDGEDVPYYTKVMQELSLTADVSIAALLKNTVHGALHPEGEPGLLDNLTGSKGDNKLHDALDGIHDPDNSLGLDKTSS</sequence>
<keyword evidence="4" id="KW-1185">Reference proteome</keyword>
<gene>
    <name evidence="3" type="ORF">APUU_40483A</name>
</gene>